<evidence type="ECO:0000313" key="2">
    <source>
        <dbReference type="Proteomes" id="UP001187192"/>
    </source>
</evidence>
<dbReference type="AlphaFoldDB" id="A0AA88A7C9"/>
<dbReference type="EMBL" id="BTGU01000034">
    <property type="protein sequence ID" value="GMN50669.1"/>
    <property type="molecule type" value="Genomic_DNA"/>
</dbReference>
<gene>
    <name evidence="1" type="ORF">TIFTF001_019834</name>
</gene>
<name>A0AA88A7C9_FICCA</name>
<keyword evidence="2" id="KW-1185">Reference proteome</keyword>
<comment type="caution">
    <text evidence="1">The sequence shown here is derived from an EMBL/GenBank/DDBJ whole genome shotgun (WGS) entry which is preliminary data.</text>
</comment>
<organism evidence="1 2">
    <name type="scientific">Ficus carica</name>
    <name type="common">Common fig</name>
    <dbReference type="NCBI Taxonomy" id="3494"/>
    <lineage>
        <taxon>Eukaryota</taxon>
        <taxon>Viridiplantae</taxon>
        <taxon>Streptophyta</taxon>
        <taxon>Embryophyta</taxon>
        <taxon>Tracheophyta</taxon>
        <taxon>Spermatophyta</taxon>
        <taxon>Magnoliopsida</taxon>
        <taxon>eudicotyledons</taxon>
        <taxon>Gunneridae</taxon>
        <taxon>Pentapetalae</taxon>
        <taxon>rosids</taxon>
        <taxon>fabids</taxon>
        <taxon>Rosales</taxon>
        <taxon>Moraceae</taxon>
        <taxon>Ficeae</taxon>
        <taxon>Ficus</taxon>
    </lineage>
</organism>
<reference evidence="1" key="1">
    <citation type="submission" date="2023-07" db="EMBL/GenBank/DDBJ databases">
        <title>draft genome sequence of fig (Ficus carica).</title>
        <authorList>
            <person name="Takahashi T."/>
            <person name="Nishimura K."/>
        </authorList>
    </citation>
    <scope>NUCLEOTIDE SEQUENCE</scope>
</reference>
<dbReference type="Proteomes" id="UP001187192">
    <property type="component" value="Unassembled WGS sequence"/>
</dbReference>
<proteinExistence type="predicted"/>
<accession>A0AA88A7C9</accession>
<protein>
    <submittedName>
        <fullName evidence="1">Uncharacterized protein</fullName>
    </submittedName>
</protein>
<sequence>MPWIATRLETRSVERCQHRDSWKITVLELRASDPRRDFPLDCASTARSSEIVTLDLGRDLLCPPPDCASTATIAGTPDRAELAPAPRRS</sequence>
<evidence type="ECO:0000313" key="1">
    <source>
        <dbReference type="EMBL" id="GMN50669.1"/>
    </source>
</evidence>